<organism evidence="1 2">
    <name type="scientific">Prevotella intermedia</name>
    <dbReference type="NCBI Taxonomy" id="28131"/>
    <lineage>
        <taxon>Bacteria</taxon>
        <taxon>Pseudomonadati</taxon>
        <taxon>Bacteroidota</taxon>
        <taxon>Bacteroidia</taxon>
        <taxon>Bacteroidales</taxon>
        <taxon>Prevotellaceae</taxon>
        <taxon>Prevotella</taxon>
    </lineage>
</organism>
<accession>A0A2D3LIN8</accession>
<dbReference type="AlphaFoldDB" id="A0A2D3LIN8"/>
<dbReference type="RefSeq" id="WP_004380301.1">
    <property type="nucleotide sequence ID" value="NZ_CP024727.1"/>
</dbReference>
<evidence type="ECO:0000313" key="1">
    <source>
        <dbReference type="EMBL" id="ATV30406.1"/>
    </source>
</evidence>
<dbReference type="SUPFAM" id="SSF46955">
    <property type="entry name" value="Putative DNA-binding domain"/>
    <property type="match status" value="1"/>
</dbReference>
<dbReference type="GeneID" id="95425908"/>
<proteinExistence type="predicted"/>
<dbReference type="InterPro" id="IPR009061">
    <property type="entry name" value="DNA-bd_dom_put_sf"/>
</dbReference>
<dbReference type="Pfam" id="PF12728">
    <property type="entry name" value="HTH_17"/>
    <property type="match status" value="1"/>
</dbReference>
<name>A0A2D3LIN8_PREIN</name>
<protein>
    <submittedName>
        <fullName evidence="1">DNA-binding protein</fullName>
    </submittedName>
</protein>
<keyword evidence="1" id="KW-0238">DNA-binding</keyword>
<evidence type="ECO:0000313" key="2">
    <source>
        <dbReference type="Proteomes" id="UP000230742"/>
    </source>
</evidence>
<sequence>MQGNFIMLQKEDLKEAIAEVLETMVGKNLLKESTPAESTKYYTRDELCARLHITYTTLWRMEKRGDIHVHKIGRRNLYSKQEVDALIANGLSSDSVSR</sequence>
<reference evidence="1 2" key="1">
    <citation type="submission" date="2017-11" db="EMBL/GenBank/DDBJ databases">
        <title>Genome sequencing of Prevotella intermedia KCOM 1949.</title>
        <authorList>
            <person name="Kook J.-K."/>
            <person name="Park S.-N."/>
            <person name="Lim Y.K."/>
        </authorList>
    </citation>
    <scope>NUCLEOTIDE SEQUENCE [LARGE SCALE GENOMIC DNA]</scope>
    <source>
        <strain evidence="1 2">KCOM 1949</strain>
    </source>
</reference>
<dbReference type="InterPro" id="IPR041657">
    <property type="entry name" value="HTH_17"/>
</dbReference>
<gene>
    <name evidence="1" type="ORF">CTM46_02380</name>
</gene>
<dbReference type="EMBL" id="CP024727">
    <property type="protein sequence ID" value="ATV30406.1"/>
    <property type="molecule type" value="Genomic_DNA"/>
</dbReference>
<dbReference type="GO" id="GO:0003677">
    <property type="term" value="F:DNA binding"/>
    <property type="evidence" value="ECO:0007669"/>
    <property type="project" value="UniProtKB-KW"/>
</dbReference>
<dbReference type="Proteomes" id="UP000230742">
    <property type="component" value="Chromosome 1"/>
</dbReference>